<dbReference type="Proteomes" id="UP001157502">
    <property type="component" value="Chromosome 6"/>
</dbReference>
<gene>
    <name evidence="1" type="ORF">DPEC_G00069880</name>
</gene>
<dbReference type="EMBL" id="CM055733">
    <property type="protein sequence ID" value="KAJ8009988.1"/>
    <property type="molecule type" value="Genomic_DNA"/>
</dbReference>
<protein>
    <submittedName>
        <fullName evidence="1">Uncharacterized protein</fullName>
    </submittedName>
</protein>
<reference evidence="1" key="1">
    <citation type="submission" date="2021-05" db="EMBL/GenBank/DDBJ databases">
        <authorList>
            <person name="Pan Q."/>
            <person name="Jouanno E."/>
            <person name="Zahm M."/>
            <person name="Klopp C."/>
            <person name="Cabau C."/>
            <person name="Louis A."/>
            <person name="Berthelot C."/>
            <person name="Parey E."/>
            <person name="Roest Crollius H."/>
            <person name="Montfort J."/>
            <person name="Robinson-Rechavi M."/>
            <person name="Bouchez O."/>
            <person name="Lampietro C."/>
            <person name="Lopez Roques C."/>
            <person name="Donnadieu C."/>
            <person name="Postlethwait J."/>
            <person name="Bobe J."/>
            <person name="Dillon D."/>
            <person name="Chandos A."/>
            <person name="von Hippel F."/>
            <person name="Guiguen Y."/>
        </authorList>
    </citation>
    <scope>NUCLEOTIDE SEQUENCE</scope>
    <source>
        <strain evidence="1">YG-Jan2019</strain>
    </source>
</reference>
<evidence type="ECO:0000313" key="2">
    <source>
        <dbReference type="Proteomes" id="UP001157502"/>
    </source>
</evidence>
<comment type="caution">
    <text evidence="1">The sequence shown here is derived from an EMBL/GenBank/DDBJ whole genome shotgun (WGS) entry which is preliminary data.</text>
</comment>
<proteinExistence type="predicted"/>
<evidence type="ECO:0000313" key="1">
    <source>
        <dbReference type="EMBL" id="KAJ8009988.1"/>
    </source>
</evidence>
<name>A0ACC2H1T4_DALPE</name>
<sequence length="168" mass="17529">MVQFFSSSSKKRQKNEAVGDKGRHAGLTPLEGQGLSPQGNSTRQSSSQKISDNNRRITDRLGSRLGRQISPPEDQGGSLHSSASCSTLAGKTMVPGPSSAGAGSSVATSITGRSPIPNRRADLASKPDGTTIVGMASAESVPQQLDETVSETLDNARASSTRDNYSIR</sequence>
<accession>A0ACC2H1T4</accession>
<organism evidence="1 2">
    <name type="scientific">Dallia pectoralis</name>
    <name type="common">Alaska blackfish</name>
    <dbReference type="NCBI Taxonomy" id="75939"/>
    <lineage>
        <taxon>Eukaryota</taxon>
        <taxon>Metazoa</taxon>
        <taxon>Chordata</taxon>
        <taxon>Craniata</taxon>
        <taxon>Vertebrata</taxon>
        <taxon>Euteleostomi</taxon>
        <taxon>Actinopterygii</taxon>
        <taxon>Neopterygii</taxon>
        <taxon>Teleostei</taxon>
        <taxon>Protacanthopterygii</taxon>
        <taxon>Esociformes</taxon>
        <taxon>Umbridae</taxon>
        <taxon>Dallia</taxon>
    </lineage>
</organism>
<keyword evidence="2" id="KW-1185">Reference proteome</keyword>